<feature type="domain" description="Methyltransferase FkbM" evidence="1">
    <location>
        <begin position="142"/>
        <end position="286"/>
    </location>
</feature>
<name>A0ABU9BXR4_9BURK</name>
<evidence type="ECO:0000313" key="3">
    <source>
        <dbReference type="Proteomes" id="UP001371218"/>
    </source>
</evidence>
<gene>
    <name evidence="2" type="ORF">AACH06_27280</name>
</gene>
<accession>A0ABU9BXR4</accession>
<dbReference type="GO" id="GO:0032259">
    <property type="term" value="P:methylation"/>
    <property type="evidence" value="ECO:0007669"/>
    <property type="project" value="UniProtKB-KW"/>
</dbReference>
<comment type="caution">
    <text evidence="2">The sequence shown here is derived from an EMBL/GenBank/DDBJ whole genome shotgun (WGS) entry which is preliminary data.</text>
</comment>
<dbReference type="GO" id="GO:0008168">
    <property type="term" value="F:methyltransferase activity"/>
    <property type="evidence" value="ECO:0007669"/>
    <property type="project" value="UniProtKB-KW"/>
</dbReference>
<dbReference type="SUPFAM" id="SSF53335">
    <property type="entry name" value="S-adenosyl-L-methionine-dependent methyltransferases"/>
    <property type="match status" value="1"/>
</dbReference>
<dbReference type="InterPro" id="IPR006342">
    <property type="entry name" value="FkbM_mtfrase"/>
</dbReference>
<sequence>MKLRNDLAALLPRLRDDDLYKFCVFYEKYAPHLAEIASGLYDRLCTVDQSRFLLWFLKRWAKIDLVNPIERQLYDTTIERLRTEPRPVEELNGVPYRLRDMTSQGYDFKMLGYDWWLGAHDIRYGQYEHGDIQLQPDDVIIDAGAFIGDTGVYFHHKLGGRCQIHSFELLDENLALLVHNFERNGVRPGVDVVINKLALADKTGEEIVIADGATQGSTSIFGKSAQGSRVQTITLDDYVMRLGLEKVDFIKMDIEGAELQALHGARHTIRHFKPKLAICLYHKWNDAFTLPQAIHATGVDYSFTFKWVQLKDGWEAILLAIPTERATHPVRPPAPQVQTHDPMADALDTFCRAYAKKFGQVETLRRNQRLAERAATSTIDTQPETA</sequence>
<reference evidence="2 3" key="1">
    <citation type="submission" date="2024-04" db="EMBL/GenBank/DDBJ databases">
        <title>Novel species of the genus Ideonella isolated from streams.</title>
        <authorList>
            <person name="Lu H."/>
        </authorList>
    </citation>
    <scope>NUCLEOTIDE SEQUENCE [LARGE SCALE GENOMIC DNA]</scope>
    <source>
        <strain evidence="2 3">DXS29W</strain>
    </source>
</reference>
<keyword evidence="2" id="KW-0808">Transferase</keyword>
<protein>
    <submittedName>
        <fullName evidence="2">FkbM family methyltransferase</fullName>
    </submittedName>
</protein>
<dbReference type="Gene3D" id="3.40.50.150">
    <property type="entry name" value="Vaccinia Virus protein VP39"/>
    <property type="match status" value="1"/>
</dbReference>
<evidence type="ECO:0000259" key="1">
    <source>
        <dbReference type="Pfam" id="PF05050"/>
    </source>
</evidence>
<dbReference type="EMBL" id="JBBUTG010000030">
    <property type="protein sequence ID" value="MEK8034549.1"/>
    <property type="molecule type" value="Genomic_DNA"/>
</dbReference>
<dbReference type="RefSeq" id="WP_341428977.1">
    <property type="nucleotide sequence ID" value="NZ_JBBUTG010000030.1"/>
</dbReference>
<evidence type="ECO:0000313" key="2">
    <source>
        <dbReference type="EMBL" id="MEK8034549.1"/>
    </source>
</evidence>
<keyword evidence="2" id="KW-0489">Methyltransferase</keyword>
<dbReference type="NCBIfam" id="TIGR01444">
    <property type="entry name" value="fkbM_fam"/>
    <property type="match status" value="1"/>
</dbReference>
<proteinExistence type="predicted"/>
<dbReference type="PANTHER" id="PTHR34203">
    <property type="entry name" value="METHYLTRANSFERASE, FKBM FAMILY PROTEIN"/>
    <property type="match status" value="1"/>
</dbReference>
<dbReference type="PANTHER" id="PTHR34203:SF15">
    <property type="entry name" value="SLL1173 PROTEIN"/>
    <property type="match status" value="1"/>
</dbReference>
<dbReference type="InterPro" id="IPR029063">
    <property type="entry name" value="SAM-dependent_MTases_sf"/>
</dbReference>
<organism evidence="2 3">
    <name type="scientific">Ideonella lacteola</name>
    <dbReference type="NCBI Taxonomy" id="2984193"/>
    <lineage>
        <taxon>Bacteria</taxon>
        <taxon>Pseudomonadati</taxon>
        <taxon>Pseudomonadota</taxon>
        <taxon>Betaproteobacteria</taxon>
        <taxon>Burkholderiales</taxon>
        <taxon>Sphaerotilaceae</taxon>
        <taxon>Ideonella</taxon>
    </lineage>
</organism>
<dbReference type="InterPro" id="IPR052514">
    <property type="entry name" value="SAM-dependent_MTase"/>
</dbReference>
<keyword evidence="3" id="KW-1185">Reference proteome</keyword>
<dbReference type="Proteomes" id="UP001371218">
    <property type="component" value="Unassembled WGS sequence"/>
</dbReference>
<dbReference type="Pfam" id="PF05050">
    <property type="entry name" value="Methyltransf_21"/>
    <property type="match status" value="1"/>
</dbReference>